<evidence type="ECO:0000256" key="10">
    <source>
        <dbReference type="ARBA" id="ARBA00023136"/>
    </source>
</evidence>
<evidence type="ECO:0000256" key="9">
    <source>
        <dbReference type="ARBA" id="ARBA00023033"/>
    </source>
</evidence>
<name>A0A6A6LFW5_HEVBR</name>
<keyword evidence="3" id="KW-0349">Heme</keyword>
<dbReference type="PANTHER" id="PTHR24282:SF233">
    <property type="entry name" value="CYTOCHROME P450"/>
    <property type="match status" value="1"/>
</dbReference>
<evidence type="ECO:0000256" key="4">
    <source>
        <dbReference type="ARBA" id="ARBA00022692"/>
    </source>
</evidence>
<comment type="subcellular location">
    <subcellularLocation>
        <location evidence="1">Membrane</location>
        <topology evidence="1">Single-pass membrane protein</topology>
    </subcellularLocation>
</comment>
<evidence type="ECO:0000256" key="1">
    <source>
        <dbReference type="ARBA" id="ARBA00004167"/>
    </source>
</evidence>
<dbReference type="EMBL" id="JAAGAX010000011">
    <property type="protein sequence ID" value="KAF2298916.1"/>
    <property type="molecule type" value="Genomic_DNA"/>
</dbReference>
<proteinExistence type="inferred from homology"/>
<evidence type="ECO:0008006" key="13">
    <source>
        <dbReference type="Google" id="ProtNLM"/>
    </source>
</evidence>
<evidence type="ECO:0000256" key="3">
    <source>
        <dbReference type="ARBA" id="ARBA00022617"/>
    </source>
</evidence>
<keyword evidence="5" id="KW-0479">Metal-binding</keyword>
<organism evidence="11 12">
    <name type="scientific">Hevea brasiliensis</name>
    <name type="common">Para rubber tree</name>
    <name type="synonym">Siphonia brasiliensis</name>
    <dbReference type="NCBI Taxonomy" id="3981"/>
    <lineage>
        <taxon>Eukaryota</taxon>
        <taxon>Viridiplantae</taxon>
        <taxon>Streptophyta</taxon>
        <taxon>Embryophyta</taxon>
        <taxon>Tracheophyta</taxon>
        <taxon>Spermatophyta</taxon>
        <taxon>Magnoliopsida</taxon>
        <taxon>eudicotyledons</taxon>
        <taxon>Gunneridae</taxon>
        <taxon>Pentapetalae</taxon>
        <taxon>rosids</taxon>
        <taxon>fabids</taxon>
        <taxon>Malpighiales</taxon>
        <taxon>Euphorbiaceae</taxon>
        <taxon>Crotonoideae</taxon>
        <taxon>Micrandreae</taxon>
        <taxon>Hevea</taxon>
    </lineage>
</organism>
<dbReference type="GO" id="GO:0005506">
    <property type="term" value="F:iron ion binding"/>
    <property type="evidence" value="ECO:0007669"/>
    <property type="project" value="InterPro"/>
</dbReference>
<keyword evidence="8" id="KW-0408">Iron</keyword>
<dbReference type="Proteomes" id="UP000467840">
    <property type="component" value="Chromosome 1"/>
</dbReference>
<dbReference type="GO" id="GO:0016705">
    <property type="term" value="F:oxidoreductase activity, acting on paired donors, with incorporation or reduction of molecular oxygen"/>
    <property type="evidence" value="ECO:0007669"/>
    <property type="project" value="InterPro"/>
</dbReference>
<dbReference type="Gene3D" id="1.10.630.10">
    <property type="entry name" value="Cytochrome P450"/>
    <property type="match status" value="1"/>
</dbReference>
<evidence type="ECO:0000256" key="8">
    <source>
        <dbReference type="ARBA" id="ARBA00023004"/>
    </source>
</evidence>
<protein>
    <recommendedName>
        <fullName evidence="13">Cytochrome P450</fullName>
    </recommendedName>
</protein>
<evidence type="ECO:0000313" key="12">
    <source>
        <dbReference type="Proteomes" id="UP000467840"/>
    </source>
</evidence>
<evidence type="ECO:0000256" key="6">
    <source>
        <dbReference type="ARBA" id="ARBA00022989"/>
    </source>
</evidence>
<dbReference type="Pfam" id="PF00067">
    <property type="entry name" value="p450"/>
    <property type="match status" value="1"/>
</dbReference>
<evidence type="ECO:0000256" key="5">
    <source>
        <dbReference type="ARBA" id="ARBA00022723"/>
    </source>
</evidence>
<keyword evidence="12" id="KW-1185">Reference proteome</keyword>
<keyword evidence="4" id="KW-0812">Transmembrane</keyword>
<dbReference type="InterPro" id="IPR001128">
    <property type="entry name" value="Cyt_P450"/>
</dbReference>
<dbReference type="PANTHER" id="PTHR24282">
    <property type="entry name" value="CYTOCHROME P450 FAMILY MEMBER"/>
    <property type="match status" value="1"/>
</dbReference>
<evidence type="ECO:0000313" key="11">
    <source>
        <dbReference type="EMBL" id="KAF2298916.1"/>
    </source>
</evidence>
<accession>A0A6A6LFW5</accession>
<evidence type="ECO:0000256" key="2">
    <source>
        <dbReference type="ARBA" id="ARBA00010617"/>
    </source>
</evidence>
<dbReference type="GO" id="GO:0016020">
    <property type="term" value="C:membrane"/>
    <property type="evidence" value="ECO:0007669"/>
    <property type="project" value="UniProtKB-SubCell"/>
</dbReference>
<dbReference type="GO" id="GO:0004497">
    <property type="term" value="F:monooxygenase activity"/>
    <property type="evidence" value="ECO:0007669"/>
    <property type="project" value="UniProtKB-KW"/>
</dbReference>
<sequence length="184" mass="20966">MRKLANHAFHGENLKGMIPAMIDSVEAMLGRWKQNEMKEIEAFQEFKVLTSEIISRTAFGSSYLEGKNLFDMLTKWPSLLPETTLKIFLKNQDDIESDKLERGMRDSIIKMITAREEEVLMGKLDNYGTDFLGLLPKAHHETVLAKKITIDDLIDECKTFYVAGHETTASSLTWTTLLLAIHTD</sequence>
<keyword evidence="6" id="KW-1133">Transmembrane helix</keyword>
<dbReference type="InterPro" id="IPR036396">
    <property type="entry name" value="Cyt_P450_sf"/>
</dbReference>
<keyword evidence="7" id="KW-0560">Oxidoreductase</keyword>
<reference evidence="11 12" key="1">
    <citation type="journal article" date="2020" name="Mol. Plant">
        <title>The Chromosome-Based Rubber Tree Genome Provides New Insights into Spurge Genome Evolution and Rubber Biosynthesis.</title>
        <authorList>
            <person name="Liu J."/>
            <person name="Shi C."/>
            <person name="Shi C.C."/>
            <person name="Li W."/>
            <person name="Zhang Q.J."/>
            <person name="Zhang Y."/>
            <person name="Li K."/>
            <person name="Lu H.F."/>
            <person name="Shi C."/>
            <person name="Zhu S.T."/>
            <person name="Xiao Z.Y."/>
            <person name="Nan H."/>
            <person name="Yue Y."/>
            <person name="Zhu X.G."/>
            <person name="Wu Y."/>
            <person name="Hong X.N."/>
            <person name="Fan G.Y."/>
            <person name="Tong Y."/>
            <person name="Zhang D."/>
            <person name="Mao C.L."/>
            <person name="Liu Y.L."/>
            <person name="Hao S.J."/>
            <person name="Liu W.Q."/>
            <person name="Lv M.Q."/>
            <person name="Zhang H.B."/>
            <person name="Liu Y."/>
            <person name="Hu-Tang G.R."/>
            <person name="Wang J.P."/>
            <person name="Wang J.H."/>
            <person name="Sun Y.H."/>
            <person name="Ni S.B."/>
            <person name="Chen W.B."/>
            <person name="Zhang X.C."/>
            <person name="Jiao Y.N."/>
            <person name="Eichler E.E."/>
            <person name="Li G.H."/>
            <person name="Liu X."/>
            <person name="Gao L.Z."/>
        </authorList>
    </citation>
    <scope>NUCLEOTIDE SEQUENCE [LARGE SCALE GENOMIC DNA]</scope>
    <source>
        <strain evidence="12">cv. GT1</strain>
        <tissue evidence="11">Leaf</tissue>
    </source>
</reference>
<gene>
    <name evidence="11" type="ORF">GH714_029091</name>
</gene>
<keyword evidence="10" id="KW-0472">Membrane</keyword>
<dbReference type="InterPro" id="IPR050665">
    <property type="entry name" value="Cytochrome_P450_Monooxygen"/>
</dbReference>
<comment type="similarity">
    <text evidence="2">Belongs to the cytochrome P450 family.</text>
</comment>
<comment type="caution">
    <text evidence="11">The sequence shown here is derived from an EMBL/GenBank/DDBJ whole genome shotgun (WGS) entry which is preliminary data.</text>
</comment>
<evidence type="ECO:0000256" key="7">
    <source>
        <dbReference type="ARBA" id="ARBA00023002"/>
    </source>
</evidence>
<dbReference type="SUPFAM" id="SSF48264">
    <property type="entry name" value="Cytochrome P450"/>
    <property type="match status" value="1"/>
</dbReference>
<dbReference type="AlphaFoldDB" id="A0A6A6LFW5"/>
<dbReference type="GO" id="GO:0020037">
    <property type="term" value="F:heme binding"/>
    <property type="evidence" value="ECO:0007669"/>
    <property type="project" value="InterPro"/>
</dbReference>
<keyword evidence="9" id="KW-0503">Monooxygenase</keyword>